<gene>
    <name evidence="2" type="ORF">AB3X52_03085</name>
</gene>
<dbReference type="Proteomes" id="UP001556631">
    <property type="component" value="Unassembled WGS sequence"/>
</dbReference>
<sequence length="293" mass="32411">MTTYLPRIKARVALHAHRKVVGLLEGEYASVQLGRSMDFHDLREYVRGDDVKDIDWKATARTRQLLVKRFTATRQHLVVVAVSTGRSMSAQLTTAASKRDLAVFVAGVVGWLAVRHGDKVAVVHGDGQQQHLRPSADTEVALEQGLAAIHDAITPTAPASDLLALLRYVARTVRRRAILVVVSDEHTVSEGLDAALRRLAVQHEVLFVTLDDLDPTTDAGRSSTVEVASGARLPDWLHDRRLAEEYAALAAAEDARMREVLDGLAIAYERVRDERSALGAVFRLLERHRHARH</sequence>
<accession>A0ABV3SUG9</accession>
<evidence type="ECO:0000313" key="3">
    <source>
        <dbReference type="Proteomes" id="UP001556631"/>
    </source>
</evidence>
<evidence type="ECO:0000259" key="1">
    <source>
        <dbReference type="Pfam" id="PF01882"/>
    </source>
</evidence>
<dbReference type="PANTHER" id="PTHR33608:SF6">
    <property type="entry name" value="BLL2464 PROTEIN"/>
    <property type="match status" value="1"/>
</dbReference>
<comment type="caution">
    <text evidence="2">The sequence shown here is derived from an EMBL/GenBank/DDBJ whole genome shotgun (WGS) entry which is preliminary data.</text>
</comment>
<keyword evidence="3" id="KW-1185">Reference proteome</keyword>
<dbReference type="RefSeq" id="WP_367991314.1">
    <property type="nucleotide sequence ID" value="NZ_JBFPJR010000004.1"/>
</dbReference>
<dbReference type="EMBL" id="JBFPJR010000004">
    <property type="protein sequence ID" value="MEX0426590.1"/>
    <property type="molecule type" value="Genomic_DNA"/>
</dbReference>
<dbReference type="InterPro" id="IPR002881">
    <property type="entry name" value="DUF58"/>
</dbReference>
<protein>
    <submittedName>
        <fullName evidence="2">DUF58 domain-containing protein</fullName>
    </submittedName>
</protein>
<proteinExistence type="predicted"/>
<name>A0ABV3SUG9_9ACTN</name>
<dbReference type="PANTHER" id="PTHR33608">
    <property type="entry name" value="BLL2464 PROTEIN"/>
    <property type="match status" value="1"/>
</dbReference>
<evidence type="ECO:0000313" key="2">
    <source>
        <dbReference type="EMBL" id="MEX0426590.1"/>
    </source>
</evidence>
<reference evidence="2 3" key="1">
    <citation type="submission" date="2024-07" db="EMBL/GenBank/DDBJ databases">
        <authorList>
            <person name="Lee S."/>
            <person name="Kang M."/>
        </authorList>
    </citation>
    <scope>NUCLEOTIDE SEQUENCE [LARGE SCALE GENOMIC DNA]</scope>
    <source>
        <strain evidence="2 3">DS6</strain>
    </source>
</reference>
<dbReference type="Pfam" id="PF01882">
    <property type="entry name" value="DUF58"/>
    <property type="match status" value="1"/>
</dbReference>
<feature type="domain" description="DUF58" evidence="1">
    <location>
        <begin position="41"/>
        <end position="250"/>
    </location>
</feature>
<organism evidence="2 3">
    <name type="scientific">Nocardioides eburneus</name>
    <dbReference type="NCBI Taxonomy" id="3231482"/>
    <lineage>
        <taxon>Bacteria</taxon>
        <taxon>Bacillati</taxon>
        <taxon>Actinomycetota</taxon>
        <taxon>Actinomycetes</taxon>
        <taxon>Propionibacteriales</taxon>
        <taxon>Nocardioidaceae</taxon>
        <taxon>Nocardioides</taxon>
    </lineage>
</organism>